<dbReference type="EMBL" id="BPLR01016839">
    <property type="protein sequence ID" value="GIY86752.1"/>
    <property type="molecule type" value="Genomic_DNA"/>
</dbReference>
<sequence>MKYVRLSVETLRYQSSFVKTTVSTSSSKRTPIRNFVSCYLELLNVPFRASICDLRQSRALRLRFLNFRSLILLPGEAIISAIRKIFSNTLIKDAQVICFDTFH</sequence>
<dbReference type="AlphaFoldDB" id="A0AAV4WV39"/>
<organism evidence="1 2">
    <name type="scientific">Caerostris extrusa</name>
    <name type="common">Bark spider</name>
    <name type="synonym">Caerostris bankana</name>
    <dbReference type="NCBI Taxonomy" id="172846"/>
    <lineage>
        <taxon>Eukaryota</taxon>
        <taxon>Metazoa</taxon>
        <taxon>Ecdysozoa</taxon>
        <taxon>Arthropoda</taxon>
        <taxon>Chelicerata</taxon>
        <taxon>Arachnida</taxon>
        <taxon>Araneae</taxon>
        <taxon>Araneomorphae</taxon>
        <taxon>Entelegynae</taxon>
        <taxon>Araneoidea</taxon>
        <taxon>Araneidae</taxon>
        <taxon>Caerostris</taxon>
    </lineage>
</organism>
<reference evidence="1 2" key="1">
    <citation type="submission" date="2021-06" db="EMBL/GenBank/DDBJ databases">
        <title>Caerostris extrusa draft genome.</title>
        <authorList>
            <person name="Kono N."/>
            <person name="Arakawa K."/>
        </authorList>
    </citation>
    <scope>NUCLEOTIDE SEQUENCE [LARGE SCALE GENOMIC DNA]</scope>
</reference>
<protein>
    <submittedName>
        <fullName evidence="1">Uncharacterized protein</fullName>
    </submittedName>
</protein>
<keyword evidence="2" id="KW-1185">Reference proteome</keyword>
<comment type="caution">
    <text evidence="1">The sequence shown here is derived from an EMBL/GenBank/DDBJ whole genome shotgun (WGS) entry which is preliminary data.</text>
</comment>
<evidence type="ECO:0000313" key="2">
    <source>
        <dbReference type="Proteomes" id="UP001054945"/>
    </source>
</evidence>
<dbReference type="Proteomes" id="UP001054945">
    <property type="component" value="Unassembled WGS sequence"/>
</dbReference>
<evidence type="ECO:0000313" key="1">
    <source>
        <dbReference type="EMBL" id="GIY86752.1"/>
    </source>
</evidence>
<name>A0AAV4WV39_CAEEX</name>
<gene>
    <name evidence="1" type="ORF">CEXT_187521</name>
</gene>
<proteinExistence type="predicted"/>
<accession>A0AAV4WV39</accession>